<comment type="caution">
    <text evidence="2">The sequence shown here is derived from an EMBL/GenBank/DDBJ whole genome shotgun (WGS) entry which is preliminary data.</text>
</comment>
<keyword evidence="1" id="KW-0732">Signal</keyword>
<dbReference type="AlphaFoldDB" id="A0A9W9CXE7"/>
<evidence type="ECO:0000313" key="3">
    <source>
        <dbReference type="Proteomes" id="UP001140453"/>
    </source>
</evidence>
<accession>A0A9W9CXE7</accession>
<name>A0A9W9CXE7_9PEZI</name>
<feature type="chain" id="PRO_5040771877" evidence="1">
    <location>
        <begin position="19"/>
        <end position="129"/>
    </location>
</feature>
<reference evidence="2" key="1">
    <citation type="submission" date="2022-10" db="EMBL/GenBank/DDBJ databases">
        <title>Tapping the CABI collections for fungal endophytes: first genome assemblies for Collariella, Neodidymelliopsis, Ascochyta clinopodiicola, Didymella pomorum, Didymosphaeria variabile, Neocosmospora piperis and Neocucurbitaria cava.</title>
        <authorList>
            <person name="Hill R."/>
        </authorList>
    </citation>
    <scope>NUCLEOTIDE SEQUENCE</scope>
    <source>
        <strain evidence="2">IMI 355082</strain>
    </source>
</reference>
<feature type="signal peptide" evidence="1">
    <location>
        <begin position="1"/>
        <end position="18"/>
    </location>
</feature>
<dbReference type="OrthoDB" id="2910287at2759"/>
<keyword evidence="3" id="KW-1185">Reference proteome</keyword>
<gene>
    <name evidence="2" type="ORF">N0V93_004791</name>
</gene>
<sequence length="129" mass="13841">MQFLTFLTVFATASLSTAKPIEKRQLGGVLLCTGAQSTGECTHQVVSFGTCTNLTAPYVFNTATFAPDGEEQYCYPYLYPCGGICRSPEGCTYGAISYNTTAKNNLTAAGGWNELIESFECYQGVAPEV</sequence>
<dbReference type="Proteomes" id="UP001140453">
    <property type="component" value="Unassembled WGS sequence"/>
</dbReference>
<organism evidence="2 3">
    <name type="scientific">Gnomoniopsis smithogilvyi</name>
    <dbReference type="NCBI Taxonomy" id="1191159"/>
    <lineage>
        <taxon>Eukaryota</taxon>
        <taxon>Fungi</taxon>
        <taxon>Dikarya</taxon>
        <taxon>Ascomycota</taxon>
        <taxon>Pezizomycotina</taxon>
        <taxon>Sordariomycetes</taxon>
        <taxon>Sordariomycetidae</taxon>
        <taxon>Diaporthales</taxon>
        <taxon>Gnomoniaceae</taxon>
        <taxon>Gnomoniopsis</taxon>
    </lineage>
</organism>
<protein>
    <submittedName>
        <fullName evidence="2">Uncharacterized protein</fullName>
    </submittedName>
</protein>
<dbReference type="EMBL" id="JAPEVB010000003">
    <property type="protein sequence ID" value="KAJ4391175.1"/>
    <property type="molecule type" value="Genomic_DNA"/>
</dbReference>
<evidence type="ECO:0000256" key="1">
    <source>
        <dbReference type="SAM" id="SignalP"/>
    </source>
</evidence>
<evidence type="ECO:0000313" key="2">
    <source>
        <dbReference type="EMBL" id="KAJ4391175.1"/>
    </source>
</evidence>
<proteinExistence type="predicted"/>